<organism evidence="9 10">
    <name type="scientific">Basidiobolus meristosporus CBS 931.73</name>
    <dbReference type="NCBI Taxonomy" id="1314790"/>
    <lineage>
        <taxon>Eukaryota</taxon>
        <taxon>Fungi</taxon>
        <taxon>Fungi incertae sedis</taxon>
        <taxon>Zoopagomycota</taxon>
        <taxon>Entomophthoromycotina</taxon>
        <taxon>Basidiobolomycetes</taxon>
        <taxon>Basidiobolales</taxon>
        <taxon>Basidiobolaceae</taxon>
        <taxon>Basidiobolus</taxon>
    </lineage>
</organism>
<dbReference type="Proteomes" id="UP000193498">
    <property type="component" value="Unassembled WGS sequence"/>
</dbReference>
<evidence type="ECO:0000256" key="4">
    <source>
        <dbReference type="ARBA" id="ARBA00023125"/>
    </source>
</evidence>
<evidence type="ECO:0000313" key="10">
    <source>
        <dbReference type="Proteomes" id="UP000193498"/>
    </source>
</evidence>
<evidence type="ECO:0000259" key="8">
    <source>
        <dbReference type="SMART" id="SM01268"/>
    </source>
</evidence>
<proteinExistence type="inferred from homology"/>
<dbReference type="InterPro" id="IPR038007">
    <property type="entry name" value="RBP-Jkappa_IPT"/>
</dbReference>
<keyword evidence="10" id="KW-1185">Reference proteome</keyword>
<evidence type="ECO:0000259" key="7">
    <source>
        <dbReference type="SMART" id="SM01267"/>
    </source>
</evidence>
<dbReference type="GO" id="GO:0000978">
    <property type="term" value="F:RNA polymerase II cis-regulatory region sequence-specific DNA binding"/>
    <property type="evidence" value="ECO:0007669"/>
    <property type="project" value="InterPro"/>
</dbReference>
<comment type="subcellular location">
    <subcellularLocation>
        <location evidence="1">Nucleus</location>
    </subcellularLocation>
</comment>
<comment type="similarity">
    <text evidence="2">Belongs to the Su(H) family.</text>
</comment>
<evidence type="ECO:0000256" key="2">
    <source>
        <dbReference type="ARBA" id="ARBA00009704"/>
    </source>
</evidence>
<evidence type="ECO:0000256" key="5">
    <source>
        <dbReference type="ARBA" id="ARBA00023163"/>
    </source>
</evidence>
<reference evidence="9 10" key="1">
    <citation type="submission" date="2016-07" db="EMBL/GenBank/DDBJ databases">
        <title>Pervasive Adenine N6-methylation of Active Genes in Fungi.</title>
        <authorList>
            <consortium name="DOE Joint Genome Institute"/>
            <person name="Mondo S.J."/>
            <person name="Dannebaum R.O."/>
            <person name="Kuo R.C."/>
            <person name="Labutti K."/>
            <person name="Haridas S."/>
            <person name="Kuo A."/>
            <person name="Salamov A."/>
            <person name="Ahrendt S.R."/>
            <person name="Lipzen A."/>
            <person name="Sullivan W."/>
            <person name="Andreopoulos W.B."/>
            <person name="Clum A."/>
            <person name="Lindquist E."/>
            <person name="Daum C."/>
            <person name="Ramamoorthy G.K."/>
            <person name="Gryganskyi A."/>
            <person name="Culley D."/>
            <person name="Magnuson J.K."/>
            <person name="James T.Y."/>
            <person name="O'Malley M.A."/>
            <person name="Stajich J.E."/>
            <person name="Spatafora J.W."/>
            <person name="Visel A."/>
            <person name="Grigoriev I.V."/>
        </authorList>
    </citation>
    <scope>NUCLEOTIDE SEQUENCE [LARGE SCALE GENOMIC DNA]</scope>
    <source>
        <strain evidence="9 10">CBS 931.73</strain>
    </source>
</reference>
<dbReference type="InterPro" id="IPR015350">
    <property type="entry name" value="Beta-trefoil_DNA-bd_dom"/>
</dbReference>
<dbReference type="Pfam" id="PF09270">
    <property type="entry name" value="BTD"/>
    <property type="match status" value="1"/>
</dbReference>
<evidence type="ECO:0000256" key="3">
    <source>
        <dbReference type="ARBA" id="ARBA00023015"/>
    </source>
</evidence>
<keyword evidence="6" id="KW-0539">Nucleus</keyword>
<gene>
    <name evidence="9" type="ORF">K493DRAFT_206992</name>
</gene>
<dbReference type="Pfam" id="PF20144">
    <property type="entry name" value="TIG_SUH"/>
    <property type="match status" value="1"/>
</dbReference>
<dbReference type="InterPro" id="IPR040159">
    <property type="entry name" value="CLS_fam"/>
</dbReference>
<feature type="domain" description="RBP-J/Cbf11/Cbf12 DNA binding" evidence="7">
    <location>
        <begin position="3"/>
        <end position="125"/>
    </location>
</feature>
<keyword evidence="4" id="KW-0238">DNA-binding</keyword>
<dbReference type="InterPro" id="IPR037095">
    <property type="entry name" value="RBP-J/Cbf11_DNA-bd_sf"/>
</dbReference>
<dbReference type="AlphaFoldDB" id="A0A1Y1Z0T6"/>
<dbReference type="PANTHER" id="PTHR10665">
    <property type="entry name" value="RECOMBINING BINDING PROTEIN SUPPRESSOR OF HAIRLESS"/>
    <property type="match status" value="1"/>
</dbReference>
<dbReference type="OrthoDB" id="5600360at2759"/>
<accession>A0A1Y1Z0T6</accession>
<dbReference type="SMART" id="SM01267">
    <property type="entry name" value="LAG1_DNAbind"/>
    <property type="match status" value="1"/>
</dbReference>
<dbReference type="Pfam" id="PF09271">
    <property type="entry name" value="LAG1-DNAbind"/>
    <property type="match status" value="1"/>
</dbReference>
<dbReference type="InterPro" id="IPR036358">
    <property type="entry name" value="BTD_sf"/>
</dbReference>
<dbReference type="Gene3D" id="2.60.40.1450">
    <property type="entry name" value="LAG1, DNA binding domain"/>
    <property type="match status" value="1"/>
</dbReference>
<dbReference type="STRING" id="1314790.A0A1Y1Z0T6"/>
<sequence length="455" mass="49859">MTTITCFHASVAQKSYGSEKRFLCPPPVITITGAESSISKDRAPICMSVMCETGSEPLEQKSNFDENNVGCFKFLHVSGTAKAKQFTLKLKILNKNNIPFATFDSVPISIISKPSKKTSKTRNVSSCILSGSTVSLFNRINSQTARTKCMGVSSGMLCGKSWDWTAFTITQLNPKFRRKDGAILTNGLAAASSANTPITYGSQIVLTDSKSGFMSDPLFVRKVDKGRIETDASGPVSQMQKVALQKPDDTGSGVLMYLSASGPSDVQESNENPFLIYKRAKLVAQQPGTRSSNIDGAVCEEIEDFLCWTIVGICKFEYTYFETLGPATRPITPFPSLSSAPIYKPHTNTLELTVRHFHAHDQPLEVWLGNHGPLDVRIIWPSVGSVVMKGHETVFVAHLPRLDEVFSAVTSTEKKSKVAITLPLLFVRNDGIVYDVGRSLVYEETPGRPRTIRIV</sequence>
<dbReference type="SUPFAM" id="SSF49417">
    <property type="entry name" value="p53-like transcription factors"/>
    <property type="match status" value="1"/>
</dbReference>
<keyword evidence="3" id="KW-0805">Transcription regulation</keyword>
<evidence type="ECO:0000256" key="1">
    <source>
        <dbReference type="ARBA" id="ARBA00004123"/>
    </source>
</evidence>
<evidence type="ECO:0000313" key="9">
    <source>
        <dbReference type="EMBL" id="ORY03425.1"/>
    </source>
</evidence>
<dbReference type="GO" id="GO:0005634">
    <property type="term" value="C:nucleus"/>
    <property type="evidence" value="ECO:0007669"/>
    <property type="project" value="UniProtKB-SubCell"/>
</dbReference>
<protein>
    <submittedName>
        <fullName evidence="9">LAG1-DNAbind-domain-containing protein</fullName>
    </submittedName>
</protein>
<dbReference type="InterPro" id="IPR015351">
    <property type="entry name" value="RBP-J/Cbf11/Cbf12_DNA-bd"/>
</dbReference>
<dbReference type="GO" id="GO:0001228">
    <property type="term" value="F:DNA-binding transcription activator activity, RNA polymerase II-specific"/>
    <property type="evidence" value="ECO:0007669"/>
    <property type="project" value="InterPro"/>
</dbReference>
<evidence type="ECO:0000256" key="6">
    <source>
        <dbReference type="ARBA" id="ARBA00023242"/>
    </source>
</evidence>
<dbReference type="FunCoup" id="A0A1Y1Z0T6">
    <property type="interactions" value="248"/>
</dbReference>
<dbReference type="SMART" id="SM01268">
    <property type="entry name" value="BTD"/>
    <property type="match status" value="1"/>
</dbReference>
<dbReference type="InterPro" id="IPR008967">
    <property type="entry name" value="p53-like_TF_DNA-bd_sf"/>
</dbReference>
<name>A0A1Y1Z0T6_9FUNG</name>
<comment type="caution">
    <text evidence="9">The sequence shown here is derived from an EMBL/GenBank/DDBJ whole genome shotgun (WGS) entry which is preliminary data.</text>
</comment>
<feature type="domain" description="Beta-trefoil DNA-binding" evidence="8">
    <location>
        <begin position="126"/>
        <end position="308"/>
    </location>
</feature>
<dbReference type="EMBL" id="MCFE01000046">
    <property type="protein sequence ID" value="ORY03425.1"/>
    <property type="molecule type" value="Genomic_DNA"/>
</dbReference>
<keyword evidence="5" id="KW-0804">Transcription</keyword>
<dbReference type="Gene3D" id="2.80.10.50">
    <property type="match status" value="1"/>
</dbReference>
<dbReference type="InParanoid" id="A0A1Y1Z0T6"/>
<dbReference type="SUPFAM" id="SSF110217">
    <property type="entry name" value="DNA-binding protein LAG-1 (CSL)"/>
    <property type="match status" value="1"/>
</dbReference>